<dbReference type="EMBL" id="CAEY01001347">
    <property type="status" value="NOT_ANNOTATED_CDS"/>
    <property type="molecule type" value="Genomic_DNA"/>
</dbReference>
<dbReference type="HOGENOM" id="CLU_3071271_0_0_1"/>
<dbReference type="EnsemblMetazoa" id="tetur04g00690.1">
    <property type="protein sequence ID" value="tetur04g00690.1"/>
    <property type="gene ID" value="tetur04g00690"/>
</dbReference>
<keyword evidence="1" id="KW-0472">Membrane</keyword>
<organism evidence="2 3">
    <name type="scientific">Tetranychus urticae</name>
    <name type="common">Two-spotted spider mite</name>
    <dbReference type="NCBI Taxonomy" id="32264"/>
    <lineage>
        <taxon>Eukaryota</taxon>
        <taxon>Metazoa</taxon>
        <taxon>Ecdysozoa</taxon>
        <taxon>Arthropoda</taxon>
        <taxon>Chelicerata</taxon>
        <taxon>Arachnida</taxon>
        <taxon>Acari</taxon>
        <taxon>Acariformes</taxon>
        <taxon>Trombidiformes</taxon>
        <taxon>Prostigmata</taxon>
        <taxon>Eleutherengona</taxon>
        <taxon>Raphignathae</taxon>
        <taxon>Tetranychoidea</taxon>
        <taxon>Tetranychidae</taxon>
        <taxon>Tetranychus</taxon>
    </lineage>
</organism>
<feature type="transmembrane region" description="Helical" evidence="1">
    <location>
        <begin position="14"/>
        <end position="34"/>
    </location>
</feature>
<dbReference type="Proteomes" id="UP000015104">
    <property type="component" value="Unassembled WGS sequence"/>
</dbReference>
<name>T1K1A4_TETUR</name>
<accession>T1K1A4</accession>
<reference evidence="2" key="2">
    <citation type="submission" date="2015-06" db="UniProtKB">
        <authorList>
            <consortium name="EnsemblMetazoa"/>
        </authorList>
    </citation>
    <scope>IDENTIFICATION</scope>
</reference>
<evidence type="ECO:0000313" key="3">
    <source>
        <dbReference type="Proteomes" id="UP000015104"/>
    </source>
</evidence>
<evidence type="ECO:0000313" key="2">
    <source>
        <dbReference type="EnsemblMetazoa" id="tetur04g00690.1"/>
    </source>
</evidence>
<evidence type="ECO:0000256" key="1">
    <source>
        <dbReference type="SAM" id="Phobius"/>
    </source>
</evidence>
<evidence type="ECO:0008006" key="4">
    <source>
        <dbReference type="Google" id="ProtNLM"/>
    </source>
</evidence>
<keyword evidence="3" id="KW-1185">Reference proteome</keyword>
<dbReference type="AlphaFoldDB" id="T1K1A4"/>
<reference evidence="3" key="1">
    <citation type="submission" date="2011-08" db="EMBL/GenBank/DDBJ databases">
        <authorList>
            <person name="Rombauts S."/>
        </authorList>
    </citation>
    <scope>NUCLEOTIDE SEQUENCE</scope>
    <source>
        <strain evidence="3">London</strain>
    </source>
</reference>
<proteinExistence type="predicted"/>
<protein>
    <recommendedName>
        <fullName evidence="4">Cation-transporting P-type ATPase C-terminal domain-containing protein</fullName>
    </recommendedName>
</protein>
<sequence length="53" mass="6229">MPAIMLISWNESNLTILTLGVIVLAVEEFFMSLIKRKYWSMVIQWVLVEEITK</sequence>
<keyword evidence="1" id="KW-0812">Transmembrane</keyword>
<keyword evidence="1" id="KW-1133">Transmembrane helix</keyword>